<organism evidence="9 10">
    <name type="scientific">Nannochloropsis salina CCMP1776</name>
    <dbReference type="NCBI Taxonomy" id="1027361"/>
    <lineage>
        <taxon>Eukaryota</taxon>
        <taxon>Sar</taxon>
        <taxon>Stramenopiles</taxon>
        <taxon>Ochrophyta</taxon>
        <taxon>Eustigmatophyceae</taxon>
        <taxon>Eustigmatales</taxon>
        <taxon>Monodopsidaceae</taxon>
        <taxon>Microchloropsis</taxon>
        <taxon>Microchloropsis salina</taxon>
    </lineage>
</organism>
<dbReference type="SUPFAM" id="SSF51645">
    <property type="entry name" value="Malate synthase G"/>
    <property type="match status" value="3"/>
</dbReference>
<dbReference type="Gene3D" id="3.20.20.360">
    <property type="entry name" value="Malate synthase, domain 3"/>
    <property type="match status" value="2"/>
</dbReference>
<dbReference type="GO" id="GO:0006099">
    <property type="term" value="P:tricarboxylic acid cycle"/>
    <property type="evidence" value="ECO:0007669"/>
    <property type="project" value="UniProtKB-KW"/>
</dbReference>
<evidence type="ECO:0000313" key="10">
    <source>
        <dbReference type="Proteomes" id="UP000355283"/>
    </source>
</evidence>
<dbReference type="Pfam" id="PF20659">
    <property type="entry name" value="MS_C"/>
    <property type="match status" value="1"/>
</dbReference>
<dbReference type="Proteomes" id="UP000355283">
    <property type="component" value="Unassembled WGS sequence"/>
</dbReference>
<accession>A0A4D9D8A3</accession>
<dbReference type="EMBL" id="SDOX01000005">
    <property type="protein sequence ID" value="TFJ87546.1"/>
    <property type="molecule type" value="Genomic_DNA"/>
</dbReference>
<evidence type="ECO:0000256" key="4">
    <source>
        <dbReference type="ARBA" id="ARBA00022532"/>
    </source>
</evidence>
<name>A0A4D9D8A3_9STRA</name>
<feature type="domain" description="Malate synthase TIM barrel" evidence="7">
    <location>
        <begin position="257"/>
        <end position="381"/>
    </location>
</feature>
<dbReference type="GO" id="GO:0004474">
    <property type="term" value="F:malate synthase activity"/>
    <property type="evidence" value="ECO:0007669"/>
    <property type="project" value="UniProtKB-EC"/>
</dbReference>
<keyword evidence="4" id="KW-0816">Tricarboxylic acid cycle</keyword>
<dbReference type="PANTHER" id="PTHR42902">
    <property type="entry name" value="MALATE SYNTHASE"/>
    <property type="match status" value="1"/>
</dbReference>
<evidence type="ECO:0000259" key="7">
    <source>
        <dbReference type="Pfam" id="PF01274"/>
    </source>
</evidence>
<keyword evidence="10" id="KW-1185">Reference proteome</keyword>
<feature type="domain" description="Malate synthase C-terminal" evidence="8">
    <location>
        <begin position="612"/>
        <end position="690"/>
    </location>
</feature>
<keyword evidence="3" id="KW-0329">Glyoxylate bypass</keyword>
<dbReference type="InterPro" id="IPR048355">
    <property type="entry name" value="MS_C"/>
</dbReference>
<dbReference type="OrthoDB" id="186072at2759"/>
<dbReference type="AlphaFoldDB" id="A0A4D9D8A3"/>
<keyword evidence="5" id="KW-0808">Transferase</keyword>
<evidence type="ECO:0000256" key="1">
    <source>
        <dbReference type="ARBA" id="ARBA00006394"/>
    </source>
</evidence>
<proteinExistence type="inferred from homology"/>
<dbReference type="PANTHER" id="PTHR42902:SF1">
    <property type="entry name" value="MALATE SYNTHASE 1-RELATED"/>
    <property type="match status" value="1"/>
</dbReference>
<dbReference type="InterPro" id="IPR006252">
    <property type="entry name" value="Malate_synthA"/>
</dbReference>
<dbReference type="InterPro" id="IPR046363">
    <property type="entry name" value="MS_N_TIM-barrel_dom"/>
</dbReference>
<comment type="catalytic activity">
    <reaction evidence="6">
        <text>glyoxylate + acetyl-CoA + H2O = (S)-malate + CoA + H(+)</text>
        <dbReference type="Rhea" id="RHEA:18181"/>
        <dbReference type="ChEBI" id="CHEBI:15377"/>
        <dbReference type="ChEBI" id="CHEBI:15378"/>
        <dbReference type="ChEBI" id="CHEBI:15589"/>
        <dbReference type="ChEBI" id="CHEBI:36655"/>
        <dbReference type="ChEBI" id="CHEBI:57287"/>
        <dbReference type="ChEBI" id="CHEBI:57288"/>
        <dbReference type="EC" id="2.3.3.9"/>
    </reaction>
</comment>
<dbReference type="InterPro" id="IPR001465">
    <property type="entry name" value="Malate_synthase_TIM"/>
</dbReference>
<dbReference type="Pfam" id="PF01274">
    <property type="entry name" value="MS_TIM-barrel"/>
    <property type="match status" value="2"/>
</dbReference>
<dbReference type="InterPro" id="IPR044856">
    <property type="entry name" value="Malate_synth_C_sf"/>
</dbReference>
<evidence type="ECO:0000313" key="9">
    <source>
        <dbReference type="EMBL" id="TFJ87546.1"/>
    </source>
</evidence>
<feature type="domain" description="Malate synthase TIM barrel" evidence="7">
    <location>
        <begin position="407"/>
        <end position="497"/>
    </location>
</feature>
<dbReference type="Gene3D" id="1.20.1220.12">
    <property type="entry name" value="Malate synthase, domain III"/>
    <property type="match status" value="1"/>
</dbReference>
<gene>
    <name evidence="9" type="ORF">NSK_000897</name>
</gene>
<reference evidence="9 10" key="1">
    <citation type="submission" date="2019-01" db="EMBL/GenBank/DDBJ databases">
        <title>Nuclear Genome Assembly of the Microalgal Biofuel strain Nannochloropsis salina CCMP1776.</title>
        <authorList>
            <person name="Hovde B."/>
        </authorList>
    </citation>
    <scope>NUCLEOTIDE SEQUENCE [LARGE SCALE GENOMIC DNA]</scope>
    <source>
        <strain evidence="9 10">CCMP1776</strain>
    </source>
</reference>
<evidence type="ECO:0000256" key="3">
    <source>
        <dbReference type="ARBA" id="ARBA00022435"/>
    </source>
</evidence>
<evidence type="ECO:0000259" key="8">
    <source>
        <dbReference type="Pfam" id="PF20659"/>
    </source>
</evidence>
<dbReference type="GO" id="GO:0005737">
    <property type="term" value="C:cytoplasm"/>
    <property type="evidence" value="ECO:0007669"/>
    <property type="project" value="TreeGrafter"/>
</dbReference>
<comment type="similarity">
    <text evidence="1">Belongs to the malate synthase family.</text>
</comment>
<dbReference type="InterPro" id="IPR011076">
    <property type="entry name" value="Malate_synth_sf"/>
</dbReference>
<evidence type="ECO:0000256" key="5">
    <source>
        <dbReference type="ARBA" id="ARBA00022679"/>
    </source>
</evidence>
<sequence length="783" mass="86595">MESTFKLHPLPQVVLEALQAASSKEECPEGMEIVGGLTEEQQSLLTLEILTHVRDLVRTERTFSPNLEGLMALRRARQEEIYKNILEKRPAMSFPAETQTIRDSDWKSETHRPPNMADRACENTHPSRAANMAIHGLNSKAASDFMDNEDSQAPLKANVLAGYRTIYEAVCGTIKDARPNSKTVLKGCLSPQDLEFFSSNADATFQALQAAGVLNGHGRITDLLCEPDFVLEEKVTANVTDLKGLNGFLRERRPATIQVRVRGLHMLEGHFLVDGKPVSAPLLDFAVFVATCHAPLAAMAAQPTLYLPKMESRHETAWWAKVFAAMATQLGIPPKAIRSTTMIETITASMEKEEMNYTLREHSLGQNKGRYDYLFNFIKRLTLPKSLQANLSPSPNNLELVGTHAPHRRYLLPDNAHTGMGVSFLEAYSNHTSQVNLRRGFDSVGGMVTNIPTGDPAIDKKAQAKLRVDKTNEAWKGDAGGWSGHPAFSPYVREPFDIVRALHRGLAVLAKRVGEAKVRGAIQGVTDPASIRQALADLVASVSVENGGRESETLAAFLKALETSLSLHVAANAAQYQDGLLRFIRMEPPSPDVKDHELIEVPADQHTPDKFTYAGLKQYLRLALFYTASFIHGTGCIALDGVFEDLATAEKARVNVWQWLTLDQPLMLSSSSSATLTPALLAQAMEEVYHAALHDERGLWGSVCKSVPPMQPDSLAEKHFRVARKVLMILMTNDRCIEFIPDLAYPFLLDPVREDDKLWAQVEEGLDAYADPMTRYVVGKKEV</sequence>
<dbReference type="EC" id="2.3.3.9" evidence="2"/>
<dbReference type="GO" id="GO:0006097">
    <property type="term" value="P:glyoxylate cycle"/>
    <property type="evidence" value="ECO:0007669"/>
    <property type="project" value="UniProtKB-KW"/>
</dbReference>
<evidence type="ECO:0000256" key="6">
    <source>
        <dbReference type="ARBA" id="ARBA00047918"/>
    </source>
</evidence>
<evidence type="ECO:0000256" key="2">
    <source>
        <dbReference type="ARBA" id="ARBA00012636"/>
    </source>
</evidence>
<comment type="caution">
    <text evidence="9">The sequence shown here is derived from an EMBL/GenBank/DDBJ whole genome shotgun (WGS) entry which is preliminary data.</text>
</comment>
<protein>
    <recommendedName>
        <fullName evidence="2">malate synthase</fullName>
        <ecNumber evidence="2">2.3.3.9</ecNumber>
    </recommendedName>
</protein>